<organism evidence="2 3">
    <name type="scientific">Chiloscyllium punctatum</name>
    <name type="common">Brownbanded bambooshark</name>
    <name type="synonym">Hemiscyllium punctatum</name>
    <dbReference type="NCBI Taxonomy" id="137246"/>
    <lineage>
        <taxon>Eukaryota</taxon>
        <taxon>Metazoa</taxon>
        <taxon>Chordata</taxon>
        <taxon>Craniata</taxon>
        <taxon>Vertebrata</taxon>
        <taxon>Chondrichthyes</taxon>
        <taxon>Elasmobranchii</taxon>
        <taxon>Galeomorphii</taxon>
        <taxon>Galeoidea</taxon>
        <taxon>Orectolobiformes</taxon>
        <taxon>Hemiscylliidae</taxon>
        <taxon>Chiloscyllium</taxon>
    </lineage>
</organism>
<keyword evidence="3" id="KW-1185">Reference proteome</keyword>
<dbReference type="STRING" id="137246.A0A401TZZ3"/>
<evidence type="ECO:0000313" key="2">
    <source>
        <dbReference type="EMBL" id="GCC48214.1"/>
    </source>
</evidence>
<feature type="non-terminal residue" evidence="2">
    <location>
        <position position="1"/>
    </location>
</feature>
<feature type="region of interest" description="Disordered" evidence="1">
    <location>
        <begin position="98"/>
        <end position="130"/>
    </location>
</feature>
<feature type="compositionally biased region" description="Low complexity" evidence="1">
    <location>
        <begin position="47"/>
        <end position="75"/>
    </location>
</feature>
<evidence type="ECO:0000256" key="1">
    <source>
        <dbReference type="SAM" id="MobiDB-lite"/>
    </source>
</evidence>
<dbReference type="EMBL" id="BEZZ01230477">
    <property type="protein sequence ID" value="GCC48214.1"/>
    <property type="molecule type" value="Genomic_DNA"/>
</dbReference>
<comment type="caution">
    <text evidence="2">The sequence shown here is derived from an EMBL/GenBank/DDBJ whole genome shotgun (WGS) entry which is preliminary data.</text>
</comment>
<feature type="compositionally biased region" description="Basic residues" evidence="1">
    <location>
        <begin position="1"/>
        <end position="21"/>
    </location>
</feature>
<reference evidence="2 3" key="1">
    <citation type="journal article" date="2018" name="Nat. Ecol. Evol.">
        <title>Shark genomes provide insights into elasmobranch evolution and the origin of vertebrates.</title>
        <authorList>
            <person name="Hara Y"/>
            <person name="Yamaguchi K"/>
            <person name="Onimaru K"/>
            <person name="Kadota M"/>
            <person name="Koyanagi M"/>
            <person name="Keeley SD"/>
            <person name="Tatsumi K"/>
            <person name="Tanaka K"/>
            <person name="Motone F"/>
            <person name="Kageyama Y"/>
            <person name="Nozu R"/>
            <person name="Adachi N"/>
            <person name="Nishimura O"/>
            <person name="Nakagawa R"/>
            <person name="Tanegashima C"/>
            <person name="Kiyatake I"/>
            <person name="Matsumoto R"/>
            <person name="Murakumo K"/>
            <person name="Nishida K"/>
            <person name="Terakita A"/>
            <person name="Kuratani S"/>
            <person name="Sato K"/>
            <person name="Hyodo S Kuraku.S."/>
        </authorList>
    </citation>
    <scope>NUCLEOTIDE SEQUENCE [LARGE SCALE GENOMIC DNA]</scope>
</reference>
<name>A0A401TZZ3_CHIPU</name>
<gene>
    <name evidence="2" type="ORF">chiPu_0032207</name>
</gene>
<sequence length="130" mass="14058">ELRHAVSCKKTSRWRRRRRPARPGGVPLSKQLRAARELRLSNGRLYPGPTGSLGLEPSLGPGLGPGPQRLLDDLGPGPGLGRGCSHIRICQECRRIQGLRTTRLPPSRGPVQAEEQPPVSGPQPEAGNQD</sequence>
<evidence type="ECO:0000313" key="3">
    <source>
        <dbReference type="Proteomes" id="UP000287033"/>
    </source>
</evidence>
<accession>A0A401TZZ3</accession>
<protein>
    <submittedName>
        <fullName evidence="2">Uncharacterized protein</fullName>
    </submittedName>
</protein>
<proteinExistence type="predicted"/>
<dbReference type="Proteomes" id="UP000287033">
    <property type="component" value="Unassembled WGS sequence"/>
</dbReference>
<dbReference type="AlphaFoldDB" id="A0A401TZZ3"/>
<feature type="region of interest" description="Disordered" evidence="1">
    <location>
        <begin position="1"/>
        <end position="77"/>
    </location>
</feature>